<dbReference type="OrthoDB" id="1933717at2759"/>
<dbReference type="GO" id="GO:0016491">
    <property type="term" value="F:oxidoreductase activity"/>
    <property type="evidence" value="ECO:0007669"/>
    <property type="project" value="UniProtKB-KW"/>
</dbReference>
<dbReference type="SUPFAM" id="SSF51735">
    <property type="entry name" value="NAD(P)-binding Rossmann-fold domains"/>
    <property type="match status" value="1"/>
</dbReference>
<reference evidence="3" key="1">
    <citation type="journal article" date="2020" name="Stud. Mycol.">
        <title>101 Dothideomycetes genomes: a test case for predicting lifestyles and emergence of pathogens.</title>
        <authorList>
            <person name="Haridas S."/>
            <person name="Albert R."/>
            <person name="Binder M."/>
            <person name="Bloem J."/>
            <person name="Labutti K."/>
            <person name="Salamov A."/>
            <person name="Andreopoulos B."/>
            <person name="Baker S."/>
            <person name="Barry K."/>
            <person name="Bills G."/>
            <person name="Bluhm B."/>
            <person name="Cannon C."/>
            <person name="Castanera R."/>
            <person name="Culley D."/>
            <person name="Daum C."/>
            <person name="Ezra D."/>
            <person name="Gonzalez J."/>
            <person name="Henrissat B."/>
            <person name="Kuo A."/>
            <person name="Liang C."/>
            <person name="Lipzen A."/>
            <person name="Lutzoni F."/>
            <person name="Magnuson J."/>
            <person name="Mondo S."/>
            <person name="Nolan M."/>
            <person name="Ohm R."/>
            <person name="Pangilinan J."/>
            <person name="Park H.-J."/>
            <person name="Ramirez L."/>
            <person name="Alfaro M."/>
            <person name="Sun H."/>
            <person name="Tritt A."/>
            <person name="Yoshinaga Y."/>
            <person name="Zwiers L.-H."/>
            <person name="Turgeon B."/>
            <person name="Goodwin S."/>
            <person name="Spatafora J."/>
            <person name="Crous P."/>
            <person name="Grigoriev I."/>
        </authorList>
    </citation>
    <scope>NUCLEOTIDE SEQUENCE</scope>
    <source>
        <strain evidence="3">CBS 119925</strain>
    </source>
</reference>
<protein>
    <submittedName>
        <fullName evidence="3">NAD(P)-binding protein</fullName>
    </submittedName>
</protein>
<evidence type="ECO:0000313" key="4">
    <source>
        <dbReference type="Proteomes" id="UP000799440"/>
    </source>
</evidence>
<dbReference type="CDD" id="cd05233">
    <property type="entry name" value="SDR_c"/>
    <property type="match status" value="1"/>
</dbReference>
<dbReference type="InterPro" id="IPR002347">
    <property type="entry name" value="SDR_fam"/>
</dbReference>
<evidence type="ECO:0000313" key="3">
    <source>
        <dbReference type="EMBL" id="KAF2742651.1"/>
    </source>
</evidence>
<name>A0A6A6V017_9PLEO</name>
<evidence type="ECO:0000256" key="1">
    <source>
        <dbReference type="ARBA" id="ARBA00006484"/>
    </source>
</evidence>
<sequence>MAFPSPTKTYHKTSYPSISPTLPAHSAKGKSILVTGGGTGIGAATAHSFARAGAARIALIGRRLQPLLDTKASIEKECSNVEVWVKSVDVTDHTAVSTAFSEFCASAPLDILIANAAVLGPVEPFTPVSTSDAASAITTNVTGAINVGQAFLQHAAENAVLIDVSSGGAYFNLKPGLMSYGVSKLATFRVFDVLGFENPGIRVHHMQPGVVETDLSREGGGKEFVADMDDVSLPADFQVWLASPEGEFLKGKFVWANWDVDELKARKGEIEGSTLFDIGHVGFPFSEDFSVIPKRV</sequence>
<dbReference type="PANTHER" id="PTHR42901:SF1">
    <property type="entry name" value="ALCOHOL DEHYDROGENASE"/>
    <property type="match status" value="1"/>
</dbReference>
<dbReference type="PRINTS" id="PR00081">
    <property type="entry name" value="GDHRDH"/>
</dbReference>
<dbReference type="Proteomes" id="UP000799440">
    <property type="component" value="Unassembled WGS sequence"/>
</dbReference>
<dbReference type="AlphaFoldDB" id="A0A6A6V017"/>
<keyword evidence="4" id="KW-1185">Reference proteome</keyword>
<organism evidence="3 4">
    <name type="scientific">Sporormia fimetaria CBS 119925</name>
    <dbReference type="NCBI Taxonomy" id="1340428"/>
    <lineage>
        <taxon>Eukaryota</taxon>
        <taxon>Fungi</taxon>
        <taxon>Dikarya</taxon>
        <taxon>Ascomycota</taxon>
        <taxon>Pezizomycotina</taxon>
        <taxon>Dothideomycetes</taxon>
        <taxon>Pleosporomycetidae</taxon>
        <taxon>Pleosporales</taxon>
        <taxon>Sporormiaceae</taxon>
        <taxon>Sporormia</taxon>
    </lineage>
</organism>
<evidence type="ECO:0000256" key="2">
    <source>
        <dbReference type="ARBA" id="ARBA00023002"/>
    </source>
</evidence>
<dbReference type="EMBL" id="MU006606">
    <property type="protein sequence ID" value="KAF2742651.1"/>
    <property type="molecule type" value="Genomic_DNA"/>
</dbReference>
<proteinExistence type="inferred from homology"/>
<dbReference type="Pfam" id="PF00106">
    <property type="entry name" value="adh_short"/>
    <property type="match status" value="1"/>
</dbReference>
<keyword evidence="2" id="KW-0560">Oxidoreductase</keyword>
<dbReference type="InterPro" id="IPR036291">
    <property type="entry name" value="NAD(P)-bd_dom_sf"/>
</dbReference>
<accession>A0A6A6V017</accession>
<comment type="similarity">
    <text evidence="1">Belongs to the short-chain dehydrogenases/reductases (SDR) family.</text>
</comment>
<dbReference type="PANTHER" id="PTHR42901">
    <property type="entry name" value="ALCOHOL DEHYDROGENASE"/>
    <property type="match status" value="1"/>
</dbReference>
<dbReference type="Gene3D" id="3.40.50.720">
    <property type="entry name" value="NAD(P)-binding Rossmann-like Domain"/>
    <property type="match status" value="1"/>
</dbReference>
<gene>
    <name evidence="3" type="ORF">M011DRAFT_264189</name>
</gene>